<gene>
    <name evidence="3" type="ORF">S01H1_30886</name>
</gene>
<dbReference type="InterPro" id="IPR011047">
    <property type="entry name" value="Quinoprotein_ADH-like_sf"/>
</dbReference>
<sequence length="275" mass="30260">DDGYVYCLNTRSGRLVWKYRAGPSDEKVIGNGRMISLWPVRTSVLVDDGVVYATAGVFPYEGIYICALDARAGGVIWKNDTIGDHAHELHFNGISPHGYLIASEEILYVPSGRALPAAFDRGSGEFLYYMQPSGKSGGTWALLEEDELIAGVDVSGVPRKVAYDVGTGEITGDAYAFFPGIDLVTAPDVSYVATREGIFALNREGYSIAEDEVGTREEEKRELRGRLRDLRGRLADADSQTRKALDEQIEEIAGRISSLTEEQETIKAASFKWEY</sequence>
<comment type="caution">
    <text evidence="3">The sequence shown here is derived from an EMBL/GenBank/DDBJ whole genome shotgun (WGS) entry which is preliminary data.</text>
</comment>
<feature type="coiled-coil region" evidence="1">
    <location>
        <begin position="220"/>
        <end position="262"/>
    </location>
</feature>
<organism evidence="3">
    <name type="scientific">marine sediment metagenome</name>
    <dbReference type="NCBI Taxonomy" id="412755"/>
    <lineage>
        <taxon>unclassified sequences</taxon>
        <taxon>metagenomes</taxon>
        <taxon>ecological metagenomes</taxon>
    </lineage>
</organism>
<dbReference type="Pfam" id="PF13360">
    <property type="entry name" value="PQQ_2"/>
    <property type="match status" value="1"/>
</dbReference>
<reference evidence="3" key="1">
    <citation type="journal article" date="2014" name="Front. Microbiol.">
        <title>High frequency of phylogenetically diverse reductive dehalogenase-homologous genes in deep subseafloor sedimentary metagenomes.</title>
        <authorList>
            <person name="Kawai M."/>
            <person name="Futagami T."/>
            <person name="Toyoda A."/>
            <person name="Takaki Y."/>
            <person name="Nishi S."/>
            <person name="Hori S."/>
            <person name="Arai W."/>
            <person name="Tsubouchi T."/>
            <person name="Morono Y."/>
            <person name="Uchiyama I."/>
            <person name="Ito T."/>
            <person name="Fujiyama A."/>
            <person name="Inagaki F."/>
            <person name="Takami H."/>
        </authorList>
    </citation>
    <scope>NUCLEOTIDE SEQUENCE</scope>
    <source>
        <strain evidence="3">Expedition CK06-06</strain>
    </source>
</reference>
<feature type="non-terminal residue" evidence="3">
    <location>
        <position position="275"/>
    </location>
</feature>
<protein>
    <recommendedName>
        <fullName evidence="2">Pyrrolo-quinoline quinone repeat domain-containing protein</fullName>
    </recommendedName>
</protein>
<accession>X0TFF4</accession>
<feature type="non-terminal residue" evidence="3">
    <location>
        <position position="1"/>
    </location>
</feature>
<dbReference type="Gene3D" id="2.130.10.10">
    <property type="entry name" value="YVTN repeat-like/Quinoprotein amine dehydrogenase"/>
    <property type="match status" value="1"/>
</dbReference>
<evidence type="ECO:0000259" key="2">
    <source>
        <dbReference type="Pfam" id="PF13360"/>
    </source>
</evidence>
<dbReference type="InterPro" id="IPR002372">
    <property type="entry name" value="PQQ_rpt_dom"/>
</dbReference>
<keyword evidence="1" id="KW-0175">Coiled coil</keyword>
<dbReference type="EMBL" id="BARS01019034">
    <property type="protein sequence ID" value="GAF86887.1"/>
    <property type="molecule type" value="Genomic_DNA"/>
</dbReference>
<name>X0TFF4_9ZZZZ</name>
<dbReference type="InterPro" id="IPR015943">
    <property type="entry name" value="WD40/YVTN_repeat-like_dom_sf"/>
</dbReference>
<evidence type="ECO:0000256" key="1">
    <source>
        <dbReference type="SAM" id="Coils"/>
    </source>
</evidence>
<evidence type="ECO:0000313" key="3">
    <source>
        <dbReference type="EMBL" id="GAF86887.1"/>
    </source>
</evidence>
<feature type="domain" description="Pyrrolo-quinoline quinone repeat" evidence="2">
    <location>
        <begin position="3"/>
        <end position="125"/>
    </location>
</feature>
<dbReference type="AlphaFoldDB" id="X0TFF4"/>
<dbReference type="SUPFAM" id="SSF50998">
    <property type="entry name" value="Quinoprotein alcohol dehydrogenase-like"/>
    <property type="match status" value="1"/>
</dbReference>
<proteinExistence type="predicted"/>